<dbReference type="AlphaFoldDB" id="A0A1M5JV00"/>
<dbReference type="STRING" id="490188.SAMN04488068_0220"/>
<protein>
    <submittedName>
        <fullName evidence="2">Uncharacterized protein</fullName>
    </submittedName>
</protein>
<feature type="region of interest" description="Disordered" evidence="1">
    <location>
        <begin position="122"/>
        <end position="165"/>
    </location>
</feature>
<dbReference type="Proteomes" id="UP000199758">
    <property type="component" value="Unassembled WGS sequence"/>
</dbReference>
<reference evidence="2 3" key="1">
    <citation type="submission" date="2016-11" db="EMBL/GenBank/DDBJ databases">
        <authorList>
            <person name="Jaros S."/>
            <person name="Januszkiewicz K."/>
            <person name="Wedrychowicz H."/>
        </authorList>
    </citation>
    <scope>NUCLEOTIDE SEQUENCE [LARGE SCALE GENOMIC DNA]</scope>
    <source>
        <strain evidence="2 3">CGMCC 1.7049</strain>
    </source>
</reference>
<proteinExistence type="predicted"/>
<evidence type="ECO:0000256" key="1">
    <source>
        <dbReference type="SAM" id="MobiDB-lite"/>
    </source>
</evidence>
<evidence type="ECO:0000313" key="2">
    <source>
        <dbReference type="EMBL" id="SHG44397.1"/>
    </source>
</evidence>
<sequence length="165" mass="17897">MAVQRSRSLFESATQRARVVRHLDVVCLIFDGSGALIVPTADFVQNQKWASARMASGNAISDRGRFVERLTTLVSRPGSMASTRGSPRQLEAIARSMRAAGYDLNEWMLPAEIRNPPVVSDMLNARKPVPPQAADESLPDPSAQTPDKTSPEPDAAGSGDEHRDD</sequence>
<name>A0A1M5JV00_9GAMM</name>
<dbReference type="RefSeq" id="WP_072892844.1">
    <property type="nucleotide sequence ID" value="NZ_FQWZ01000001.1"/>
</dbReference>
<organism evidence="2 3">
    <name type="scientific">Hydrocarboniphaga daqingensis</name>
    <dbReference type="NCBI Taxonomy" id="490188"/>
    <lineage>
        <taxon>Bacteria</taxon>
        <taxon>Pseudomonadati</taxon>
        <taxon>Pseudomonadota</taxon>
        <taxon>Gammaproteobacteria</taxon>
        <taxon>Nevskiales</taxon>
        <taxon>Nevskiaceae</taxon>
        <taxon>Hydrocarboniphaga</taxon>
    </lineage>
</organism>
<gene>
    <name evidence="2" type="ORF">SAMN04488068_0220</name>
</gene>
<dbReference type="OrthoDB" id="7064535at2"/>
<keyword evidence="3" id="KW-1185">Reference proteome</keyword>
<accession>A0A1M5JV00</accession>
<evidence type="ECO:0000313" key="3">
    <source>
        <dbReference type="Proteomes" id="UP000199758"/>
    </source>
</evidence>
<dbReference type="EMBL" id="FQWZ01000001">
    <property type="protein sequence ID" value="SHG44397.1"/>
    <property type="molecule type" value="Genomic_DNA"/>
</dbReference>